<dbReference type="NCBIfam" id="NF005559">
    <property type="entry name" value="PRK07231.1"/>
    <property type="match status" value="1"/>
</dbReference>
<dbReference type="InterPro" id="IPR036291">
    <property type="entry name" value="NAD(P)-bd_dom_sf"/>
</dbReference>
<organism evidence="2 3">
    <name type="scientific">Brevibacterium samyangense</name>
    <dbReference type="NCBI Taxonomy" id="366888"/>
    <lineage>
        <taxon>Bacteria</taxon>
        <taxon>Bacillati</taxon>
        <taxon>Actinomycetota</taxon>
        <taxon>Actinomycetes</taxon>
        <taxon>Micrococcales</taxon>
        <taxon>Brevibacteriaceae</taxon>
        <taxon>Brevibacterium</taxon>
    </lineage>
</organism>
<reference evidence="2 3" key="1">
    <citation type="journal article" date="2019" name="Int. J. Syst. Evol. Microbiol.">
        <title>The Global Catalogue of Microorganisms (GCM) 10K type strain sequencing project: providing services to taxonomists for standard genome sequencing and annotation.</title>
        <authorList>
            <consortium name="The Broad Institute Genomics Platform"/>
            <consortium name="The Broad Institute Genome Sequencing Center for Infectious Disease"/>
            <person name="Wu L."/>
            <person name="Ma J."/>
        </authorList>
    </citation>
    <scope>NUCLEOTIDE SEQUENCE [LARGE SCALE GENOMIC DNA]</scope>
    <source>
        <strain evidence="2 3">JCM 14546</strain>
    </source>
</reference>
<evidence type="ECO:0000313" key="3">
    <source>
        <dbReference type="Proteomes" id="UP001500755"/>
    </source>
</evidence>
<dbReference type="PRINTS" id="PR00081">
    <property type="entry name" value="GDHRDH"/>
</dbReference>
<dbReference type="PANTHER" id="PTHR43943:SF2">
    <property type="entry name" value="DEHYDROGENASE_REDUCTASE 4"/>
    <property type="match status" value="1"/>
</dbReference>
<dbReference type="PRINTS" id="PR00080">
    <property type="entry name" value="SDRFAMILY"/>
</dbReference>
<accession>A0ABN2TFJ8</accession>
<gene>
    <name evidence="2" type="ORF">GCM10009755_17770</name>
</gene>
<dbReference type="InterPro" id="IPR002347">
    <property type="entry name" value="SDR_fam"/>
</dbReference>
<evidence type="ECO:0000313" key="2">
    <source>
        <dbReference type="EMBL" id="GAA2007806.1"/>
    </source>
</evidence>
<comment type="similarity">
    <text evidence="1">Belongs to the short-chain dehydrogenases/reductases (SDR) family.</text>
</comment>
<protein>
    <submittedName>
        <fullName evidence="2">SDR family oxidoreductase</fullName>
    </submittedName>
</protein>
<dbReference type="PANTHER" id="PTHR43943">
    <property type="entry name" value="DEHYDROGENASE/REDUCTASE (SDR FAMILY) MEMBER 4"/>
    <property type="match status" value="1"/>
</dbReference>
<dbReference type="Pfam" id="PF13561">
    <property type="entry name" value="adh_short_C2"/>
    <property type="match status" value="1"/>
</dbReference>
<dbReference type="Proteomes" id="UP001500755">
    <property type="component" value="Unassembled WGS sequence"/>
</dbReference>
<dbReference type="CDD" id="cd05233">
    <property type="entry name" value="SDR_c"/>
    <property type="match status" value="1"/>
</dbReference>
<dbReference type="EMBL" id="BAAANO010000015">
    <property type="protein sequence ID" value="GAA2007806.1"/>
    <property type="molecule type" value="Genomic_DNA"/>
</dbReference>
<comment type="caution">
    <text evidence="2">The sequence shown here is derived from an EMBL/GenBank/DDBJ whole genome shotgun (WGS) entry which is preliminary data.</text>
</comment>
<dbReference type="RefSeq" id="WP_344308900.1">
    <property type="nucleotide sequence ID" value="NZ_BAAANO010000015.1"/>
</dbReference>
<dbReference type="Gene3D" id="3.40.50.720">
    <property type="entry name" value="NAD(P)-binding Rossmann-like Domain"/>
    <property type="match status" value="1"/>
</dbReference>
<sequence length="250" mass="26051">MSRRFENKVAIVTGASRGIGLGIAQRLVDEGAKVLITARGQEALDAAVEQLGTDRAVALAGKADNPEHQDEAIAKVTEAFGPVDLLVNNTGINPVYGPMIDLDLGAARKVVEVNDLSALSWTQKVYRASFAERGGSVLNVASVAGLGQPEGIGFYGSSKAMLIHITKQLAMELGPDIRVNGVAPAVVKTKFAEKLYEAGEEKVAASYPLKRLGTPEDIAAAAAFLLSEDASWITGQVLVLDGGKGLVGGV</sequence>
<dbReference type="SUPFAM" id="SSF51735">
    <property type="entry name" value="NAD(P)-binding Rossmann-fold domains"/>
    <property type="match status" value="1"/>
</dbReference>
<keyword evidence="3" id="KW-1185">Reference proteome</keyword>
<name>A0ABN2TFJ8_9MICO</name>
<evidence type="ECO:0000256" key="1">
    <source>
        <dbReference type="ARBA" id="ARBA00006484"/>
    </source>
</evidence>
<proteinExistence type="inferred from homology"/>